<gene>
    <name evidence="3" type="ORF">FEQUK3_LOCUS2224</name>
</gene>
<feature type="region of interest" description="Disordered" evidence="2">
    <location>
        <begin position="263"/>
        <end position="304"/>
    </location>
</feature>
<feature type="compositionally biased region" description="Basic and acidic residues" evidence="2">
    <location>
        <begin position="289"/>
        <end position="304"/>
    </location>
</feature>
<evidence type="ECO:0000313" key="3">
    <source>
        <dbReference type="EMBL" id="CAG7556507.1"/>
    </source>
</evidence>
<evidence type="ECO:0000256" key="2">
    <source>
        <dbReference type="SAM" id="MobiDB-lite"/>
    </source>
</evidence>
<evidence type="ECO:0000256" key="1">
    <source>
        <dbReference type="SAM" id="Coils"/>
    </source>
</evidence>
<sequence length="433" mass="47339">MPSSSLPSAASRHSSLFILCDILFYHSLNAPPRLHRYKIPTCTHRTSLAPLLEHSGTAEGFHIVSQLAGGSVASPVVETVLLLDTVLGQWKEEDTIRYLTKPDPKTSAITVSARFNWEAAFFELGVPVKLKGLEALTIVYLRICASTIISLQIVKNPTVPNAIGEVFASTVLSIDFTLNSPPSIIAQVGVPEPLCPARKLSGAVVDAIRDLSNATTLSICIEARDAPPQLQNVSDAVTHGRFESFRSTRYDIASLYGGLGGKVITPSEPAPPTYDEAASSPPPPPPIEPSRKRPRQDSSADTKQDDITLLWAEIRAIKEFHHQTEAENTTLKQQNTELVASMETLRQQNKELVDSMAKLQEQYDALESRHAAVEAKTEAFEDTYDVALVDLREEMRCLDGVVKYLQDGQVGEETMGIIKSAVVDEIMKRLANG</sequence>
<organism evidence="3 4">
    <name type="scientific">Fusarium equiseti</name>
    <name type="common">Fusarium scirpi</name>
    <dbReference type="NCBI Taxonomy" id="61235"/>
    <lineage>
        <taxon>Eukaryota</taxon>
        <taxon>Fungi</taxon>
        <taxon>Dikarya</taxon>
        <taxon>Ascomycota</taxon>
        <taxon>Pezizomycotina</taxon>
        <taxon>Sordariomycetes</taxon>
        <taxon>Hypocreomycetidae</taxon>
        <taxon>Hypocreales</taxon>
        <taxon>Nectriaceae</taxon>
        <taxon>Fusarium</taxon>
        <taxon>Fusarium incarnatum-equiseti species complex</taxon>
    </lineage>
</organism>
<evidence type="ECO:0000313" key="4">
    <source>
        <dbReference type="Proteomes" id="UP000693738"/>
    </source>
</evidence>
<dbReference type="EMBL" id="CAJSTJ010000099">
    <property type="protein sequence ID" value="CAG7556507.1"/>
    <property type="molecule type" value="Genomic_DNA"/>
</dbReference>
<dbReference type="Proteomes" id="UP000693738">
    <property type="component" value="Unassembled WGS sequence"/>
</dbReference>
<name>A0A8J2N9V1_FUSEQ</name>
<reference evidence="3" key="1">
    <citation type="submission" date="2021-05" db="EMBL/GenBank/DDBJ databases">
        <authorList>
            <person name="Khan N."/>
        </authorList>
    </citation>
    <scope>NUCLEOTIDE SEQUENCE</scope>
</reference>
<keyword evidence="1" id="KW-0175">Coiled coil</keyword>
<proteinExistence type="predicted"/>
<accession>A0A8J2N9V1</accession>
<comment type="caution">
    <text evidence="3">The sequence shown here is derived from an EMBL/GenBank/DDBJ whole genome shotgun (WGS) entry which is preliminary data.</text>
</comment>
<protein>
    <submittedName>
        <fullName evidence="3">Uncharacterized protein</fullName>
    </submittedName>
</protein>
<dbReference type="AlphaFoldDB" id="A0A8J2N9V1"/>
<feature type="coiled-coil region" evidence="1">
    <location>
        <begin position="328"/>
        <end position="376"/>
    </location>
</feature>